<dbReference type="AlphaFoldDB" id="A0A1R1C779"/>
<protein>
    <recommendedName>
        <fullName evidence="5">S-adenosyl-L-homocysteine hydrolase NAD binding domain-containing protein</fullName>
    </recommendedName>
</protein>
<comment type="caution">
    <text evidence="6">The sequence shown here is derived from an EMBL/GenBank/DDBJ whole genome shotgun (WGS) entry which is preliminary data.</text>
</comment>
<dbReference type="SMART" id="SM00996">
    <property type="entry name" value="AdoHcyase"/>
    <property type="match status" value="1"/>
</dbReference>
<dbReference type="Gene3D" id="3.40.50.1480">
    <property type="entry name" value="Adenosylhomocysteinase-like"/>
    <property type="match status" value="1"/>
</dbReference>
<dbReference type="SUPFAM" id="SSF52283">
    <property type="entry name" value="Formate/glycerate dehydrogenase catalytic domain-like"/>
    <property type="match status" value="1"/>
</dbReference>
<dbReference type="Pfam" id="PF05221">
    <property type="entry name" value="AdoHcyase"/>
    <property type="match status" value="1"/>
</dbReference>
<evidence type="ECO:0000256" key="1">
    <source>
        <dbReference type="ARBA" id="ARBA00001911"/>
    </source>
</evidence>
<evidence type="ECO:0000313" key="6">
    <source>
        <dbReference type="EMBL" id="OMF17983.1"/>
    </source>
</evidence>
<dbReference type="PANTHER" id="PTHR23420">
    <property type="entry name" value="ADENOSYLHOMOCYSTEINASE"/>
    <property type="match status" value="1"/>
</dbReference>
<dbReference type="Proteomes" id="UP000187134">
    <property type="component" value="Unassembled WGS sequence"/>
</dbReference>
<dbReference type="OrthoDB" id="9802717at2"/>
<dbReference type="Pfam" id="PF00670">
    <property type="entry name" value="AdoHcyase_NAD"/>
    <property type="match status" value="1"/>
</dbReference>
<sequence>MNSIIDDQSLASAGLVRMQWFRERMPLITEVNQLFQEQQVLKGMTIAISMHIEPKTGFWVEGLLASGAAHIYLVGCLGTTKQDTAAYLASLPNVTVLAKEGDLYEDHKRYLKMVMAHKIDLFLDNGASLILAHHELKPGWNPIGANEETRTGKLLIEKNGVQPDYPVIVIDDSPLKQTFENALGVGQSVVDGFMRTTSLLVGGKKVLVVGYGYCGSGIAKKFRGLGANTLVYDMNPVHLLNAKTDGHWVGELHELIPEADVIITATGSFNVITEQHIPLFKEKVILANSGHYGFEINVEEIKQASQSVEIVKEGIERISFAEKSIYLLHSANPVNLAGADGNPIEIMDMGFALISYSAYRIMTNVESLQHGLQPVPKDIDSQVSKLFMNSIQ</sequence>
<accession>A0A1R1C779</accession>
<reference evidence="6 7" key="1">
    <citation type="submission" date="2016-11" db="EMBL/GenBank/DDBJ databases">
        <title>Paenibacillus species isolates.</title>
        <authorList>
            <person name="Beno S.M."/>
        </authorList>
    </citation>
    <scope>NUCLEOTIDE SEQUENCE [LARGE SCALE GENOMIC DNA]</scope>
    <source>
        <strain evidence="6 7">FSL H8-0246</strain>
    </source>
</reference>
<evidence type="ECO:0000259" key="5">
    <source>
        <dbReference type="SMART" id="SM00997"/>
    </source>
</evidence>
<dbReference type="GO" id="GO:0004013">
    <property type="term" value="F:adenosylhomocysteinase activity"/>
    <property type="evidence" value="ECO:0007669"/>
    <property type="project" value="TreeGrafter"/>
</dbReference>
<dbReference type="NCBIfam" id="NF004005">
    <property type="entry name" value="PRK05476.2-3"/>
    <property type="match status" value="1"/>
</dbReference>
<dbReference type="SUPFAM" id="SSF51735">
    <property type="entry name" value="NAD(P)-binding Rossmann-fold domains"/>
    <property type="match status" value="1"/>
</dbReference>
<dbReference type="GO" id="GO:0006730">
    <property type="term" value="P:one-carbon metabolic process"/>
    <property type="evidence" value="ECO:0007669"/>
    <property type="project" value="UniProtKB-KW"/>
</dbReference>
<comment type="similarity">
    <text evidence="2">Belongs to the adenosylhomocysteinase family.</text>
</comment>
<comment type="cofactor">
    <cofactor evidence="1">
        <name>NAD(+)</name>
        <dbReference type="ChEBI" id="CHEBI:57540"/>
    </cofactor>
</comment>
<dbReference type="Gene3D" id="3.40.50.720">
    <property type="entry name" value="NAD(P)-binding Rossmann-like Domain"/>
    <property type="match status" value="1"/>
</dbReference>
<proteinExistence type="inferred from homology"/>
<name>A0A1R1C779_PAEAM</name>
<gene>
    <name evidence="6" type="ORF">BK131_08595</name>
</gene>
<evidence type="ECO:0000256" key="4">
    <source>
        <dbReference type="ARBA" id="ARBA00023027"/>
    </source>
</evidence>
<evidence type="ECO:0000256" key="3">
    <source>
        <dbReference type="ARBA" id="ARBA00022563"/>
    </source>
</evidence>
<keyword evidence="4" id="KW-0520">NAD</keyword>
<keyword evidence="3" id="KW-0554">One-carbon metabolism</keyword>
<dbReference type="PANTHER" id="PTHR23420:SF0">
    <property type="entry name" value="ADENOSYLHOMOCYSTEINASE"/>
    <property type="match status" value="1"/>
</dbReference>
<feature type="domain" description="S-adenosyl-L-homocysteine hydrolase NAD binding" evidence="5">
    <location>
        <begin position="181"/>
        <end position="341"/>
    </location>
</feature>
<evidence type="ECO:0000256" key="2">
    <source>
        <dbReference type="ARBA" id="ARBA00007122"/>
    </source>
</evidence>
<dbReference type="InterPro" id="IPR015878">
    <property type="entry name" value="Ado_hCys_hydrolase_NAD-bd"/>
</dbReference>
<dbReference type="GO" id="GO:0033353">
    <property type="term" value="P:S-adenosylmethionine cycle"/>
    <property type="evidence" value="ECO:0007669"/>
    <property type="project" value="TreeGrafter"/>
</dbReference>
<dbReference type="InterPro" id="IPR042172">
    <property type="entry name" value="Adenosylhomocyst_ase-like_sf"/>
</dbReference>
<dbReference type="EMBL" id="MRTJ01000001">
    <property type="protein sequence ID" value="OMF17983.1"/>
    <property type="molecule type" value="Genomic_DNA"/>
</dbReference>
<dbReference type="SMART" id="SM00997">
    <property type="entry name" value="AdoHcyase_NAD"/>
    <property type="match status" value="1"/>
</dbReference>
<organism evidence="6 7">
    <name type="scientific">Paenibacillus amylolyticus</name>
    <dbReference type="NCBI Taxonomy" id="1451"/>
    <lineage>
        <taxon>Bacteria</taxon>
        <taxon>Bacillati</taxon>
        <taxon>Bacillota</taxon>
        <taxon>Bacilli</taxon>
        <taxon>Bacillales</taxon>
        <taxon>Paenibacillaceae</taxon>
        <taxon>Paenibacillus</taxon>
    </lineage>
</organism>
<evidence type="ECO:0000313" key="7">
    <source>
        <dbReference type="Proteomes" id="UP000187134"/>
    </source>
</evidence>
<dbReference type="InterPro" id="IPR000043">
    <property type="entry name" value="Adenosylhomocysteinase-like"/>
</dbReference>
<dbReference type="GO" id="GO:0005829">
    <property type="term" value="C:cytosol"/>
    <property type="evidence" value="ECO:0007669"/>
    <property type="project" value="TreeGrafter"/>
</dbReference>
<dbReference type="RefSeq" id="WP_076331173.1">
    <property type="nucleotide sequence ID" value="NZ_MRTJ01000001.1"/>
</dbReference>
<dbReference type="InterPro" id="IPR036291">
    <property type="entry name" value="NAD(P)-bd_dom_sf"/>
</dbReference>